<keyword evidence="2" id="KW-1185">Reference proteome</keyword>
<organism evidence="1 2">
    <name type="scientific">Caerostris darwini</name>
    <dbReference type="NCBI Taxonomy" id="1538125"/>
    <lineage>
        <taxon>Eukaryota</taxon>
        <taxon>Metazoa</taxon>
        <taxon>Ecdysozoa</taxon>
        <taxon>Arthropoda</taxon>
        <taxon>Chelicerata</taxon>
        <taxon>Arachnida</taxon>
        <taxon>Araneae</taxon>
        <taxon>Araneomorphae</taxon>
        <taxon>Entelegynae</taxon>
        <taxon>Araneoidea</taxon>
        <taxon>Araneidae</taxon>
        <taxon>Caerostris</taxon>
    </lineage>
</organism>
<evidence type="ECO:0000313" key="1">
    <source>
        <dbReference type="EMBL" id="GIY09653.1"/>
    </source>
</evidence>
<proteinExistence type="predicted"/>
<comment type="caution">
    <text evidence="1">The sequence shown here is derived from an EMBL/GenBank/DDBJ whole genome shotgun (WGS) entry which is preliminary data.</text>
</comment>
<name>A0AAV4QHX2_9ARAC</name>
<dbReference type="AlphaFoldDB" id="A0AAV4QHX2"/>
<dbReference type="EMBL" id="BPLQ01004669">
    <property type="protein sequence ID" value="GIY09653.1"/>
    <property type="molecule type" value="Genomic_DNA"/>
</dbReference>
<sequence>MFIAATMHNYVGPRLRLRFTVKREGGCKVERIRLRSNSILTGLLKRDTPEGMFFGRLGGGRNSRGIVCLQGRMENFRRREVFDEKLIASRWDSVSAVLLFLKTKEKMNNNGCGRR</sequence>
<gene>
    <name evidence="1" type="ORF">CDAR_376261</name>
</gene>
<reference evidence="1 2" key="1">
    <citation type="submission" date="2021-06" db="EMBL/GenBank/DDBJ databases">
        <title>Caerostris darwini draft genome.</title>
        <authorList>
            <person name="Kono N."/>
            <person name="Arakawa K."/>
        </authorList>
    </citation>
    <scope>NUCLEOTIDE SEQUENCE [LARGE SCALE GENOMIC DNA]</scope>
</reference>
<dbReference type="Proteomes" id="UP001054837">
    <property type="component" value="Unassembled WGS sequence"/>
</dbReference>
<evidence type="ECO:0000313" key="2">
    <source>
        <dbReference type="Proteomes" id="UP001054837"/>
    </source>
</evidence>
<protein>
    <submittedName>
        <fullName evidence="1">Uncharacterized protein</fullName>
    </submittedName>
</protein>
<accession>A0AAV4QHX2</accession>